<evidence type="ECO:0000259" key="9">
    <source>
        <dbReference type="PROSITE" id="PS51826"/>
    </source>
</evidence>
<evidence type="ECO:0000259" key="8">
    <source>
        <dbReference type="PROSITE" id="PS50968"/>
    </source>
</evidence>
<evidence type="ECO:0000256" key="2">
    <source>
        <dbReference type="ARBA" id="ARBA00007317"/>
    </source>
</evidence>
<dbReference type="PROSITE" id="PS50968">
    <property type="entry name" value="BIOTINYL_LIPOYL"/>
    <property type="match status" value="1"/>
</dbReference>
<dbReference type="InterPro" id="IPR003016">
    <property type="entry name" value="2-oxoA_DH_lipoyl-BS"/>
</dbReference>
<dbReference type="PROSITE" id="PS51826">
    <property type="entry name" value="PSBD"/>
    <property type="match status" value="1"/>
</dbReference>
<reference evidence="11" key="1">
    <citation type="journal article" date="2019" name="Int. J. Syst. Evol. Microbiol.">
        <title>The Global Catalogue of Microorganisms (GCM) 10K type strain sequencing project: providing services to taxonomists for standard genome sequencing and annotation.</title>
        <authorList>
            <consortium name="The Broad Institute Genomics Platform"/>
            <consortium name="The Broad Institute Genome Sequencing Center for Infectious Disease"/>
            <person name="Wu L."/>
            <person name="Ma J."/>
        </authorList>
    </citation>
    <scope>NUCLEOTIDE SEQUENCE [LARGE SCALE GENOMIC DNA]</scope>
    <source>
        <strain evidence="11">KCTC 42195</strain>
    </source>
</reference>
<dbReference type="EMBL" id="JBHRYH010000017">
    <property type="protein sequence ID" value="MFC3626004.1"/>
    <property type="molecule type" value="Genomic_DNA"/>
</dbReference>
<comment type="subunit">
    <text evidence="3">Forms a 24-polypeptide structural core with octahedral symmetry.</text>
</comment>
<dbReference type="PANTHER" id="PTHR43178:SF5">
    <property type="entry name" value="LIPOAMIDE ACYLTRANSFERASE COMPONENT OF BRANCHED-CHAIN ALPHA-KETO ACID DEHYDROGENASE COMPLEX, MITOCHONDRIAL"/>
    <property type="match status" value="1"/>
</dbReference>
<keyword evidence="11" id="KW-1185">Reference proteome</keyword>
<dbReference type="RefSeq" id="WP_390278092.1">
    <property type="nucleotide sequence ID" value="NZ_JBHRYH010000017.1"/>
</dbReference>
<dbReference type="InterPro" id="IPR000089">
    <property type="entry name" value="Biotin_lipoyl"/>
</dbReference>
<feature type="domain" description="Peripheral subunit-binding (PSBD)" evidence="9">
    <location>
        <begin position="117"/>
        <end position="154"/>
    </location>
</feature>
<dbReference type="Gene3D" id="2.40.50.100">
    <property type="match status" value="1"/>
</dbReference>
<dbReference type="Gene3D" id="4.10.320.10">
    <property type="entry name" value="E3-binding domain"/>
    <property type="match status" value="1"/>
</dbReference>
<evidence type="ECO:0000256" key="3">
    <source>
        <dbReference type="ARBA" id="ARBA00011484"/>
    </source>
</evidence>
<evidence type="ECO:0000256" key="5">
    <source>
        <dbReference type="ARBA" id="ARBA00022823"/>
    </source>
</evidence>
<dbReference type="PROSITE" id="PS00189">
    <property type="entry name" value="LIPOYL"/>
    <property type="match status" value="1"/>
</dbReference>
<dbReference type="SUPFAM" id="SSF52777">
    <property type="entry name" value="CoA-dependent acyltransferases"/>
    <property type="match status" value="1"/>
</dbReference>
<dbReference type="CDD" id="cd06849">
    <property type="entry name" value="lipoyl_domain"/>
    <property type="match status" value="1"/>
</dbReference>
<keyword evidence="4 7" id="KW-0808">Transferase</keyword>
<dbReference type="Gene3D" id="3.30.559.10">
    <property type="entry name" value="Chloramphenicol acetyltransferase-like domain"/>
    <property type="match status" value="1"/>
</dbReference>
<dbReference type="GO" id="GO:0016746">
    <property type="term" value="F:acyltransferase activity"/>
    <property type="evidence" value="ECO:0007669"/>
    <property type="project" value="UniProtKB-KW"/>
</dbReference>
<evidence type="ECO:0000256" key="1">
    <source>
        <dbReference type="ARBA" id="ARBA00001938"/>
    </source>
</evidence>
<comment type="similarity">
    <text evidence="2 7">Belongs to the 2-oxoacid dehydrogenase family.</text>
</comment>
<dbReference type="SUPFAM" id="SSF51230">
    <property type="entry name" value="Single hybrid motif"/>
    <property type="match status" value="1"/>
</dbReference>
<protein>
    <recommendedName>
        <fullName evidence="7">Dihydrolipoamide acetyltransferase component of pyruvate dehydrogenase complex</fullName>
        <ecNumber evidence="7">2.3.1.-</ecNumber>
    </recommendedName>
</protein>
<dbReference type="InterPro" id="IPR023213">
    <property type="entry name" value="CAT-like_dom_sf"/>
</dbReference>
<evidence type="ECO:0000313" key="11">
    <source>
        <dbReference type="Proteomes" id="UP001595636"/>
    </source>
</evidence>
<evidence type="ECO:0000313" key="10">
    <source>
        <dbReference type="EMBL" id="MFC3626004.1"/>
    </source>
</evidence>
<dbReference type="InterPro" id="IPR001078">
    <property type="entry name" value="2-oxoacid_DH_actylTfrase"/>
</dbReference>
<dbReference type="Pfam" id="PF00198">
    <property type="entry name" value="2-oxoacid_dh"/>
    <property type="match status" value="1"/>
</dbReference>
<dbReference type="InterPro" id="IPR050743">
    <property type="entry name" value="2-oxoacid_DH_E2_comp"/>
</dbReference>
<proteinExistence type="inferred from homology"/>
<keyword evidence="6 7" id="KW-0012">Acyltransferase</keyword>
<dbReference type="InterPro" id="IPR004167">
    <property type="entry name" value="PSBD"/>
</dbReference>
<dbReference type="InterPro" id="IPR036625">
    <property type="entry name" value="E3-bd_dom_sf"/>
</dbReference>
<evidence type="ECO:0000256" key="6">
    <source>
        <dbReference type="ARBA" id="ARBA00023315"/>
    </source>
</evidence>
<sequence>MADFLMPSLGADMETGKLVQWLVKAGDRVKSGDVVAVVETHKGAIDVEIFLDGVISNLAALDQEVPVGTVLATVQQPGEVAQTVAPAAPAVVAALVPATAAASPAAAGLAANVGRMRISPAARRRAQQLGVDVATLAGTGEGGAICLRDVEATAARQPTAPAQGSEPHRGFDPAQMRLAIAAAMGRSKREIPHYYLSDSIDFTAAAQWLAAWNAGQPPEQRLLAAVLLLKACAKALQAYPQFNGFYRDGGFHAGQGLHIGWAIALRGGGLIAPAIHHVDRLSLPQLMAAMRELVQRARAGGLRSSELGDPSITVTNLGERGAESVLGVIYPPQVAIIGFGRVQQRPWVLDGQLAVREVLSVSLAADHRVTDGHLGGQLLAAINEALQHPDTL</sequence>
<evidence type="ECO:0000256" key="7">
    <source>
        <dbReference type="RuleBase" id="RU003423"/>
    </source>
</evidence>
<dbReference type="Proteomes" id="UP001595636">
    <property type="component" value="Unassembled WGS sequence"/>
</dbReference>
<comment type="cofactor">
    <cofactor evidence="1 7">
        <name>(R)-lipoate</name>
        <dbReference type="ChEBI" id="CHEBI:83088"/>
    </cofactor>
</comment>
<dbReference type="Pfam" id="PF02817">
    <property type="entry name" value="E3_binding"/>
    <property type="match status" value="1"/>
</dbReference>
<accession>A0ABV7TTB8</accession>
<organism evidence="10 11">
    <name type="scientific">Vogesella amnigena</name>
    <dbReference type="NCBI Taxonomy" id="1507449"/>
    <lineage>
        <taxon>Bacteria</taxon>
        <taxon>Pseudomonadati</taxon>
        <taxon>Pseudomonadota</taxon>
        <taxon>Betaproteobacteria</taxon>
        <taxon>Neisseriales</taxon>
        <taxon>Chromobacteriaceae</taxon>
        <taxon>Vogesella</taxon>
    </lineage>
</organism>
<name>A0ABV7TTB8_9NEIS</name>
<dbReference type="SUPFAM" id="SSF47005">
    <property type="entry name" value="Peripheral subunit-binding domain of 2-oxo acid dehydrogenase complex"/>
    <property type="match status" value="1"/>
</dbReference>
<evidence type="ECO:0000256" key="4">
    <source>
        <dbReference type="ARBA" id="ARBA00022679"/>
    </source>
</evidence>
<dbReference type="EC" id="2.3.1.-" evidence="7"/>
<gene>
    <name evidence="10" type="ORF">ACFOKJ_07635</name>
</gene>
<dbReference type="PANTHER" id="PTHR43178">
    <property type="entry name" value="DIHYDROLIPOAMIDE ACETYLTRANSFERASE COMPONENT OF PYRUVATE DEHYDROGENASE COMPLEX"/>
    <property type="match status" value="1"/>
</dbReference>
<keyword evidence="5 7" id="KW-0450">Lipoyl</keyword>
<dbReference type="InterPro" id="IPR011053">
    <property type="entry name" value="Single_hybrid_motif"/>
</dbReference>
<comment type="caution">
    <text evidence="10">The sequence shown here is derived from an EMBL/GenBank/DDBJ whole genome shotgun (WGS) entry which is preliminary data.</text>
</comment>
<dbReference type="Pfam" id="PF00364">
    <property type="entry name" value="Biotin_lipoyl"/>
    <property type="match status" value="1"/>
</dbReference>
<feature type="domain" description="Lipoyl-binding" evidence="8">
    <location>
        <begin position="1"/>
        <end position="75"/>
    </location>
</feature>